<evidence type="ECO:0000256" key="1">
    <source>
        <dbReference type="SAM" id="MobiDB-lite"/>
    </source>
</evidence>
<comment type="caution">
    <text evidence="3">The sequence shown here is derived from an EMBL/GenBank/DDBJ whole genome shotgun (WGS) entry which is preliminary data.</text>
</comment>
<evidence type="ECO:0000313" key="4">
    <source>
        <dbReference type="Proteomes" id="UP001054837"/>
    </source>
</evidence>
<feature type="region of interest" description="Disordered" evidence="1">
    <location>
        <begin position="17"/>
        <end position="39"/>
    </location>
</feature>
<evidence type="ECO:0000256" key="2">
    <source>
        <dbReference type="SAM" id="Phobius"/>
    </source>
</evidence>
<keyword evidence="2" id="KW-1133">Transmembrane helix</keyword>
<keyword evidence="4" id="KW-1185">Reference proteome</keyword>
<dbReference type="Proteomes" id="UP001054837">
    <property type="component" value="Unassembled WGS sequence"/>
</dbReference>
<evidence type="ECO:0000313" key="3">
    <source>
        <dbReference type="EMBL" id="GIY59491.1"/>
    </source>
</evidence>
<feature type="transmembrane region" description="Helical" evidence="2">
    <location>
        <begin position="57"/>
        <end position="75"/>
    </location>
</feature>
<sequence>MAMIGIYKLEKNRQSTTAFANGGESPPKTPIEENGEKTGGHAIPSCHYVLHRARTRVVKSVVAAAIIVYFCIKFYSSCGVPMRILAHLLQLNQMEWL</sequence>
<name>A0AAV4UP50_9ARAC</name>
<dbReference type="AlphaFoldDB" id="A0AAV4UP50"/>
<gene>
    <name evidence="3" type="ORF">CDAR_528691</name>
</gene>
<reference evidence="3 4" key="1">
    <citation type="submission" date="2021-06" db="EMBL/GenBank/DDBJ databases">
        <title>Caerostris darwini draft genome.</title>
        <authorList>
            <person name="Kono N."/>
            <person name="Arakawa K."/>
        </authorList>
    </citation>
    <scope>NUCLEOTIDE SEQUENCE [LARGE SCALE GENOMIC DNA]</scope>
</reference>
<protein>
    <submittedName>
        <fullName evidence="3">Uncharacterized protein</fullName>
    </submittedName>
</protein>
<keyword evidence="2" id="KW-0812">Transmembrane</keyword>
<accession>A0AAV4UP50</accession>
<feature type="compositionally biased region" description="Basic and acidic residues" evidence="1">
    <location>
        <begin position="30"/>
        <end position="39"/>
    </location>
</feature>
<organism evidence="3 4">
    <name type="scientific">Caerostris darwini</name>
    <dbReference type="NCBI Taxonomy" id="1538125"/>
    <lineage>
        <taxon>Eukaryota</taxon>
        <taxon>Metazoa</taxon>
        <taxon>Ecdysozoa</taxon>
        <taxon>Arthropoda</taxon>
        <taxon>Chelicerata</taxon>
        <taxon>Arachnida</taxon>
        <taxon>Araneae</taxon>
        <taxon>Araneomorphae</taxon>
        <taxon>Entelegynae</taxon>
        <taxon>Araneoidea</taxon>
        <taxon>Araneidae</taxon>
        <taxon>Caerostris</taxon>
    </lineage>
</organism>
<dbReference type="EMBL" id="BPLQ01011669">
    <property type="protein sequence ID" value="GIY59491.1"/>
    <property type="molecule type" value="Genomic_DNA"/>
</dbReference>
<keyword evidence="2" id="KW-0472">Membrane</keyword>
<proteinExistence type="predicted"/>